<keyword evidence="3" id="KW-1133">Transmembrane helix</keyword>
<accession>A0A816B4K7</accession>
<reference evidence="5" key="1">
    <citation type="submission" date="2021-02" db="EMBL/GenBank/DDBJ databases">
        <authorList>
            <person name="Nowell W R."/>
        </authorList>
    </citation>
    <scope>NUCLEOTIDE SEQUENCE</scope>
</reference>
<comment type="caution">
    <text evidence="5">The sequence shown here is derived from an EMBL/GenBank/DDBJ whole genome shotgun (WGS) entry which is preliminary data.</text>
</comment>
<dbReference type="PANTHER" id="PTHR45712">
    <property type="entry name" value="AGAP008170-PA"/>
    <property type="match status" value="1"/>
</dbReference>
<keyword evidence="6" id="KW-1185">Reference proteome</keyword>
<sequence length="822" mass="93845">MRVEIILFVLLFIDQSFASEWTCTTHQNSLSRILLPNDRIPEQCTITVEYQNHQQEKQVCIAHTLIITSLPPPSLSSNYTMQTFKLNSCQLSTLAQLPFSLPSSVERLDLSSNSLSTFLLAFPLPSNLKYLDLDNNPNLIEINFGNHRVQQHLIGLSLRHNKRIQLSSLPPHLTYLDLTDCDILQSSILPLLISLTKLTHLSLANNHLESLPLIINENIQLEYLNVSNNRLTFIEDRWLHQQLRVLDLRSNRIQSLEFLQNKFKITSTLNQTSIYTDENQVSTNHTLELFLSGNPLKCDCWLGAILDSSPSSVIINDLHLLQCHSQSIMSISRNDLLCSYSRHCASDCSCCDFEACDCHLVCPSDCSCSHDAQWSRHLVKCPRTNLSDIHILLPQSITELDYEGNNIEQIKPYVFIGKTSLIKLNLARNHLKQLTNETFCAASHLREINLSYNTDLVSILPGIDDLFQCLKHLQYVILSKDQIDPERPITNGWMIISNNDEDIVRLTRIPLKPTVLSSTSTILTVLMSSTTSRSIRYSHTKAVTVSPIYQQECTTFIPSTYSTITRHISFMQHNQTLIIVVFFLLVFVLLFLVLLITLAICRRRLRRHLTSEIHRQHSHHYYYHHPVRLHQPSMKVNETHTSVGINDSLYEQLPSLSSDSDQPFLYNEKKLTPSNAPAIPPHPPTLRHHFCCHPASRLLQIPTTNSHEYQYATNVTTTTGYSTPTSQQHQCAAILLWANRLLYPTQTSANRRDCASHSCPSELQHLQQRLLSNQQQDGASITADTNVLRYCNNETLFLPSSTCRCHGHVQNMDTYIHPHVHR</sequence>
<dbReference type="InterPro" id="IPR032675">
    <property type="entry name" value="LRR_dom_sf"/>
</dbReference>
<feature type="transmembrane region" description="Helical" evidence="3">
    <location>
        <begin position="577"/>
        <end position="601"/>
    </location>
</feature>
<evidence type="ECO:0000256" key="2">
    <source>
        <dbReference type="ARBA" id="ARBA00022737"/>
    </source>
</evidence>
<feature type="chain" id="PRO_5032785458" evidence="4">
    <location>
        <begin position="19"/>
        <end position="822"/>
    </location>
</feature>
<dbReference type="InterPro" id="IPR003591">
    <property type="entry name" value="Leu-rich_rpt_typical-subtyp"/>
</dbReference>
<evidence type="ECO:0000256" key="4">
    <source>
        <dbReference type="SAM" id="SignalP"/>
    </source>
</evidence>
<keyword evidence="3" id="KW-0812">Transmembrane</keyword>
<keyword evidence="2" id="KW-0677">Repeat</keyword>
<keyword evidence="1" id="KW-0433">Leucine-rich repeat</keyword>
<dbReference type="InterPro" id="IPR050333">
    <property type="entry name" value="SLRP"/>
</dbReference>
<dbReference type="InterPro" id="IPR001611">
    <property type="entry name" value="Leu-rich_rpt"/>
</dbReference>
<protein>
    <submittedName>
        <fullName evidence="5">Uncharacterized protein</fullName>
    </submittedName>
</protein>
<proteinExistence type="predicted"/>
<feature type="signal peptide" evidence="4">
    <location>
        <begin position="1"/>
        <end position="18"/>
    </location>
</feature>
<gene>
    <name evidence="5" type="ORF">XAT740_LOCUS48063</name>
</gene>
<dbReference type="GO" id="GO:0005615">
    <property type="term" value="C:extracellular space"/>
    <property type="evidence" value="ECO:0007669"/>
    <property type="project" value="TreeGrafter"/>
</dbReference>
<dbReference type="Gene3D" id="3.80.10.10">
    <property type="entry name" value="Ribonuclease Inhibitor"/>
    <property type="match status" value="3"/>
</dbReference>
<keyword evidence="3" id="KW-0472">Membrane</keyword>
<evidence type="ECO:0000256" key="3">
    <source>
        <dbReference type="SAM" id="Phobius"/>
    </source>
</evidence>
<evidence type="ECO:0000256" key="1">
    <source>
        <dbReference type="ARBA" id="ARBA00022614"/>
    </source>
</evidence>
<organism evidence="5 6">
    <name type="scientific">Adineta ricciae</name>
    <name type="common">Rotifer</name>
    <dbReference type="NCBI Taxonomy" id="249248"/>
    <lineage>
        <taxon>Eukaryota</taxon>
        <taxon>Metazoa</taxon>
        <taxon>Spiralia</taxon>
        <taxon>Gnathifera</taxon>
        <taxon>Rotifera</taxon>
        <taxon>Eurotatoria</taxon>
        <taxon>Bdelloidea</taxon>
        <taxon>Adinetida</taxon>
        <taxon>Adinetidae</taxon>
        <taxon>Adineta</taxon>
    </lineage>
</organism>
<dbReference type="AlphaFoldDB" id="A0A816B4K7"/>
<dbReference type="Pfam" id="PF13855">
    <property type="entry name" value="LRR_8"/>
    <property type="match status" value="2"/>
</dbReference>
<keyword evidence="4" id="KW-0732">Signal</keyword>
<dbReference type="SUPFAM" id="SSF52058">
    <property type="entry name" value="L domain-like"/>
    <property type="match status" value="2"/>
</dbReference>
<evidence type="ECO:0000313" key="6">
    <source>
        <dbReference type="Proteomes" id="UP000663828"/>
    </source>
</evidence>
<dbReference type="PANTHER" id="PTHR45712:SF22">
    <property type="entry name" value="INSULIN-LIKE GROWTH FACTOR-BINDING PROTEIN COMPLEX ACID LABILE SUBUNIT"/>
    <property type="match status" value="1"/>
</dbReference>
<evidence type="ECO:0000313" key="5">
    <source>
        <dbReference type="EMBL" id="CAF1604087.1"/>
    </source>
</evidence>
<dbReference type="PROSITE" id="PS51450">
    <property type="entry name" value="LRR"/>
    <property type="match status" value="3"/>
</dbReference>
<dbReference type="SMART" id="SM00369">
    <property type="entry name" value="LRR_TYP"/>
    <property type="match status" value="3"/>
</dbReference>
<dbReference type="Proteomes" id="UP000663828">
    <property type="component" value="Unassembled WGS sequence"/>
</dbReference>
<name>A0A816B4K7_ADIRI</name>
<dbReference type="EMBL" id="CAJNOR010006814">
    <property type="protein sequence ID" value="CAF1604087.1"/>
    <property type="molecule type" value="Genomic_DNA"/>
</dbReference>